<dbReference type="GO" id="GO:0006955">
    <property type="term" value="P:immune response"/>
    <property type="evidence" value="ECO:0007669"/>
    <property type="project" value="TreeGrafter"/>
</dbReference>
<dbReference type="Proteomes" id="UP000606274">
    <property type="component" value="Unassembled WGS sequence"/>
</dbReference>
<keyword evidence="12 13" id="KW-0807">Transducer</keyword>
<dbReference type="GO" id="GO:0019957">
    <property type="term" value="F:C-C chemokine binding"/>
    <property type="evidence" value="ECO:0007669"/>
    <property type="project" value="TreeGrafter"/>
</dbReference>
<evidence type="ECO:0000313" key="17">
    <source>
        <dbReference type="Proteomes" id="UP000606274"/>
    </source>
</evidence>
<evidence type="ECO:0000256" key="9">
    <source>
        <dbReference type="ARBA" id="ARBA00023157"/>
    </source>
</evidence>
<dbReference type="GO" id="GO:0019722">
    <property type="term" value="P:calcium-mediated signaling"/>
    <property type="evidence" value="ECO:0007669"/>
    <property type="project" value="TreeGrafter"/>
</dbReference>
<keyword evidence="8 14" id="KW-0472">Membrane</keyword>
<dbReference type="GO" id="GO:0060326">
    <property type="term" value="P:cell chemotaxis"/>
    <property type="evidence" value="ECO:0007669"/>
    <property type="project" value="TreeGrafter"/>
</dbReference>
<dbReference type="GO" id="GO:0007204">
    <property type="term" value="P:positive regulation of cytosolic calcium ion concentration"/>
    <property type="evidence" value="ECO:0007669"/>
    <property type="project" value="TreeGrafter"/>
</dbReference>
<evidence type="ECO:0000256" key="7">
    <source>
        <dbReference type="ARBA" id="ARBA00023040"/>
    </source>
</evidence>
<dbReference type="EMBL" id="JABFDY010000004">
    <property type="protein sequence ID" value="KAF7707988.1"/>
    <property type="molecule type" value="Genomic_DNA"/>
</dbReference>
<keyword evidence="9" id="KW-1015">Disulfide bond</keyword>
<dbReference type="InterPro" id="IPR001277">
    <property type="entry name" value="CXCR4/ACKR2"/>
</dbReference>
<dbReference type="AlphaFoldDB" id="A0A8T0BLM5"/>
<sequence>MEYSNNTTSLSNMPNSNSTTDDYASYYSLEEDNDKQQCNSSIKNFSRVFLPTLYSIVFIVGFIGNALVLCVLVKYHKRSNVTDVCLFNLALSDLLFLISLPFWAHYTAIAEWIFGSFMCHAVTALYMLGFYGSIFFMILMTIDRYTIIVHAHNSLFSKYRSVRASIVLILFTWALNLGASLPNISFSQVKNDTNVWTCGVEYPGIAWMSFSYIEMNVLGLIIPLSVMVFCYSRIVPILMTMKSQKKHKAVRLILVLVIVFFLFWTPYNIVLFMKVLHHLGYMQSCRWEQDLSMATQWVETIAFSHCCLNPIIYAFVGQKFRNLVLKILKEWFPLCFGRCTTIVSDFSERRSSMFSRSSEISTTKIV</sequence>
<evidence type="ECO:0000256" key="2">
    <source>
        <dbReference type="ARBA" id="ARBA00004651"/>
    </source>
</evidence>
<evidence type="ECO:0000256" key="12">
    <source>
        <dbReference type="ARBA" id="ARBA00023224"/>
    </source>
</evidence>
<dbReference type="InterPro" id="IPR050119">
    <property type="entry name" value="CCR1-9-like"/>
</dbReference>
<feature type="transmembrane region" description="Helical" evidence="14">
    <location>
        <begin position="53"/>
        <end position="73"/>
    </location>
</feature>
<proteinExistence type="inferred from homology"/>
<keyword evidence="7 13" id="KW-0297">G-protein coupled receptor</keyword>
<dbReference type="InterPro" id="IPR000276">
    <property type="entry name" value="GPCR_Rhodpsn"/>
</dbReference>
<dbReference type="CDD" id="cd14984">
    <property type="entry name" value="7tmA_Chemokine_R"/>
    <property type="match status" value="1"/>
</dbReference>
<dbReference type="OrthoDB" id="5970631at2759"/>
<dbReference type="PROSITE" id="PS50262">
    <property type="entry name" value="G_PROTEIN_RECEP_F1_2"/>
    <property type="match status" value="1"/>
</dbReference>
<evidence type="ECO:0000256" key="5">
    <source>
        <dbReference type="ARBA" id="ARBA00022753"/>
    </source>
</evidence>
<keyword evidence="4 13" id="KW-0812">Transmembrane</keyword>
<evidence type="ECO:0000256" key="11">
    <source>
        <dbReference type="ARBA" id="ARBA00023180"/>
    </source>
</evidence>
<evidence type="ECO:0000256" key="13">
    <source>
        <dbReference type="RuleBase" id="RU000688"/>
    </source>
</evidence>
<dbReference type="PRINTS" id="PR00237">
    <property type="entry name" value="GPCRRHODOPSN"/>
</dbReference>
<evidence type="ECO:0000313" key="16">
    <source>
        <dbReference type="EMBL" id="KAF7707988.1"/>
    </source>
</evidence>
<feature type="transmembrane region" description="Helical" evidence="14">
    <location>
        <begin position="85"/>
        <end position="106"/>
    </location>
</feature>
<evidence type="ECO:0000256" key="1">
    <source>
        <dbReference type="ARBA" id="ARBA00004412"/>
    </source>
</evidence>
<dbReference type="InterPro" id="IPR000355">
    <property type="entry name" value="Chemokine_rcpt"/>
</dbReference>
<keyword evidence="5" id="KW-0967">Endosome</keyword>
<dbReference type="PANTHER" id="PTHR10489">
    <property type="entry name" value="CELL ADHESION MOLECULE"/>
    <property type="match status" value="1"/>
</dbReference>
<evidence type="ECO:0000259" key="15">
    <source>
        <dbReference type="PROSITE" id="PS50262"/>
    </source>
</evidence>
<dbReference type="PROSITE" id="PS00237">
    <property type="entry name" value="G_PROTEIN_RECEP_F1_1"/>
    <property type="match status" value="1"/>
</dbReference>
<dbReference type="SUPFAM" id="SSF81321">
    <property type="entry name" value="Family A G protein-coupled receptor-like"/>
    <property type="match status" value="1"/>
</dbReference>
<keyword evidence="17" id="KW-1185">Reference proteome</keyword>
<dbReference type="GO" id="GO:0016493">
    <property type="term" value="F:C-C chemokine receptor activity"/>
    <property type="evidence" value="ECO:0007669"/>
    <property type="project" value="TreeGrafter"/>
</dbReference>
<evidence type="ECO:0000256" key="10">
    <source>
        <dbReference type="ARBA" id="ARBA00023170"/>
    </source>
</evidence>
<comment type="subcellular location">
    <subcellularLocation>
        <location evidence="2">Cell membrane</location>
        <topology evidence="2">Multi-pass membrane protein</topology>
    </subcellularLocation>
    <subcellularLocation>
        <location evidence="1">Early endosome</location>
    </subcellularLocation>
</comment>
<keyword evidence="6 14" id="KW-1133">Transmembrane helix</keyword>
<evidence type="ECO:0000256" key="8">
    <source>
        <dbReference type="ARBA" id="ARBA00023136"/>
    </source>
</evidence>
<gene>
    <name evidence="16" type="ORF">HF521_017045</name>
</gene>
<keyword evidence="11" id="KW-0325">Glycoprotein</keyword>
<dbReference type="FunFam" id="1.20.1070.10:FF:000026">
    <property type="entry name" value="C-C chemokine receptor type 5"/>
    <property type="match status" value="1"/>
</dbReference>
<accession>A0A8T0BLM5</accession>
<dbReference type="PRINTS" id="PR00657">
    <property type="entry name" value="CCCHEMOKINER"/>
</dbReference>
<dbReference type="PRINTS" id="PR00645">
    <property type="entry name" value="CXCCHMKINER4"/>
</dbReference>
<dbReference type="GO" id="GO:0009897">
    <property type="term" value="C:external side of plasma membrane"/>
    <property type="evidence" value="ECO:0007669"/>
    <property type="project" value="TreeGrafter"/>
</dbReference>
<evidence type="ECO:0000256" key="4">
    <source>
        <dbReference type="ARBA" id="ARBA00022692"/>
    </source>
</evidence>
<feature type="transmembrane region" description="Helical" evidence="14">
    <location>
        <begin position="252"/>
        <end position="276"/>
    </location>
</feature>
<name>A0A8T0BLM5_SILME</name>
<feature type="transmembrane region" description="Helical" evidence="14">
    <location>
        <begin position="162"/>
        <end position="184"/>
    </location>
</feature>
<organism evidence="16 17">
    <name type="scientific">Silurus meridionalis</name>
    <name type="common">Southern catfish</name>
    <name type="synonym">Silurus soldatovi meridionalis</name>
    <dbReference type="NCBI Taxonomy" id="175797"/>
    <lineage>
        <taxon>Eukaryota</taxon>
        <taxon>Metazoa</taxon>
        <taxon>Chordata</taxon>
        <taxon>Craniata</taxon>
        <taxon>Vertebrata</taxon>
        <taxon>Euteleostomi</taxon>
        <taxon>Actinopterygii</taxon>
        <taxon>Neopterygii</taxon>
        <taxon>Teleostei</taxon>
        <taxon>Ostariophysi</taxon>
        <taxon>Siluriformes</taxon>
        <taxon>Siluridae</taxon>
        <taxon>Silurus</taxon>
    </lineage>
</organism>
<feature type="transmembrane region" description="Helical" evidence="14">
    <location>
        <begin position="112"/>
        <end position="142"/>
    </location>
</feature>
<feature type="transmembrane region" description="Helical" evidence="14">
    <location>
        <begin position="204"/>
        <end position="231"/>
    </location>
</feature>
<evidence type="ECO:0000256" key="6">
    <source>
        <dbReference type="ARBA" id="ARBA00022989"/>
    </source>
</evidence>
<comment type="similarity">
    <text evidence="13">Belongs to the G-protein coupled receptor 1 family.</text>
</comment>
<keyword evidence="3" id="KW-1003">Cell membrane</keyword>
<evidence type="ECO:0000256" key="14">
    <source>
        <dbReference type="SAM" id="Phobius"/>
    </source>
</evidence>
<dbReference type="Pfam" id="PF00001">
    <property type="entry name" value="7tm_1"/>
    <property type="match status" value="1"/>
</dbReference>
<dbReference type="PANTHER" id="PTHR10489:SF686">
    <property type="entry name" value="C-C CHEMOKINE RECEPTOR TYPE 5"/>
    <property type="match status" value="1"/>
</dbReference>
<dbReference type="InterPro" id="IPR017452">
    <property type="entry name" value="GPCR_Rhodpsn_7TM"/>
</dbReference>
<dbReference type="GO" id="GO:0005769">
    <property type="term" value="C:early endosome"/>
    <property type="evidence" value="ECO:0007669"/>
    <property type="project" value="UniProtKB-SubCell"/>
</dbReference>
<dbReference type="Gene3D" id="1.20.1070.10">
    <property type="entry name" value="Rhodopsin 7-helix transmembrane proteins"/>
    <property type="match status" value="1"/>
</dbReference>
<protein>
    <recommendedName>
        <fullName evidence="15">G-protein coupled receptors family 1 profile domain-containing protein</fullName>
    </recommendedName>
</protein>
<evidence type="ECO:0000256" key="3">
    <source>
        <dbReference type="ARBA" id="ARBA00022475"/>
    </source>
</evidence>
<feature type="transmembrane region" description="Helical" evidence="14">
    <location>
        <begin position="296"/>
        <end position="316"/>
    </location>
</feature>
<feature type="domain" description="G-protein coupled receptors family 1 profile" evidence="15">
    <location>
        <begin position="64"/>
        <end position="313"/>
    </location>
</feature>
<reference evidence="16" key="1">
    <citation type="submission" date="2020-08" db="EMBL/GenBank/DDBJ databases">
        <title>Chromosome-level assembly of Southern catfish (Silurus meridionalis) provides insights into visual adaptation to the nocturnal and benthic lifestyles.</title>
        <authorList>
            <person name="Zhang Y."/>
            <person name="Wang D."/>
            <person name="Peng Z."/>
        </authorList>
    </citation>
    <scope>NUCLEOTIDE SEQUENCE</scope>
    <source>
        <strain evidence="16">SWU-2019-XX</strain>
        <tissue evidence="16">Muscle</tissue>
    </source>
</reference>
<comment type="caution">
    <text evidence="16">The sequence shown here is derived from an EMBL/GenBank/DDBJ whole genome shotgun (WGS) entry which is preliminary data.</text>
</comment>
<keyword evidence="10 13" id="KW-0675">Receptor</keyword>